<name>B4FPL0_MAIZE</name>
<proteinExistence type="evidence at transcript level"/>
<dbReference type="RefSeq" id="NP_001140547.1">
    <property type="nucleotide sequence ID" value="NM_001147075.1"/>
</dbReference>
<dbReference type="KEGG" id="zma:100272612"/>
<protein>
    <submittedName>
        <fullName evidence="1">Uncharacterized protein</fullName>
    </submittedName>
</protein>
<evidence type="ECO:0000313" key="1">
    <source>
        <dbReference type="EMBL" id="ACF84053.1"/>
    </source>
</evidence>
<organism evidence="1">
    <name type="scientific">Zea mays</name>
    <name type="common">Maize</name>
    <dbReference type="NCBI Taxonomy" id="4577"/>
    <lineage>
        <taxon>Eukaryota</taxon>
        <taxon>Viridiplantae</taxon>
        <taxon>Streptophyta</taxon>
        <taxon>Embryophyta</taxon>
        <taxon>Tracheophyta</taxon>
        <taxon>Spermatophyta</taxon>
        <taxon>Magnoliopsida</taxon>
        <taxon>Liliopsida</taxon>
        <taxon>Poales</taxon>
        <taxon>Poaceae</taxon>
        <taxon>PACMAD clade</taxon>
        <taxon>Panicoideae</taxon>
        <taxon>Andropogonodae</taxon>
        <taxon>Andropogoneae</taxon>
        <taxon>Tripsacinae</taxon>
        <taxon>Zea</taxon>
    </lineage>
</organism>
<dbReference type="HOGENOM" id="CLU_1878432_0_0_1"/>
<dbReference type="GeneID" id="100272612"/>
<reference evidence="1" key="1">
    <citation type="journal article" date="2009" name="PLoS Genet.">
        <title>Sequencing, mapping, and analysis of 27,455 maize full-length cDNAs.</title>
        <authorList>
            <person name="Soderlund C."/>
            <person name="Descour A."/>
            <person name="Kudrna D."/>
            <person name="Bomhoff M."/>
            <person name="Boyd L."/>
            <person name="Currie J."/>
            <person name="Angelova A."/>
            <person name="Collura K."/>
            <person name="Wissotski M."/>
            <person name="Ashley E."/>
            <person name="Morrow D."/>
            <person name="Fernandes J."/>
            <person name="Walbot V."/>
            <person name="Yu Y."/>
        </authorList>
    </citation>
    <scope>NUCLEOTIDE SEQUENCE</scope>
    <source>
        <strain evidence="1">B73</strain>
    </source>
</reference>
<dbReference type="AlphaFoldDB" id="B4FPL0"/>
<sequence length="136" mass="14673">MALGCSKSLSYSLIETTRQLSAQLPRPWPQAPARVSLALCSSSPGRVPARSLPWLGSARAVLCPCARPAPWNLGFRRARVSLATVEPRCPSRSSLLATTCRAFASSFSVPCRLSVFDPRLDVILPVQRLLGAQQNA</sequence>
<accession>B4FPL0</accession>
<dbReference type="EMBL" id="BT039048">
    <property type="protein sequence ID" value="ACF84053.1"/>
    <property type="molecule type" value="mRNA"/>
</dbReference>